<dbReference type="InterPro" id="IPR036760">
    <property type="entry name" value="SspB-like_sf"/>
</dbReference>
<dbReference type="GO" id="GO:0045732">
    <property type="term" value="P:positive regulation of protein catabolic process"/>
    <property type="evidence" value="ECO:0007669"/>
    <property type="project" value="TreeGrafter"/>
</dbReference>
<dbReference type="PANTHER" id="PTHR37486:SF1">
    <property type="entry name" value="STRINGENT STARVATION PROTEIN B"/>
    <property type="match status" value="1"/>
</dbReference>
<feature type="compositionally biased region" description="Acidic residues" evidence="1">
    <location>
        <begin position="134"/>
        <end position="154"/>
    </location>
</feature>
<keyword evidence="2" id="KW-0378">Hydrolase</keyword>
<dbReference type="GO" id="GO:0006508">
    <property type="term" value="P:proteolysis"/>
    <property type="evidence" value="ECO:0007669"/>
    <property type="project" value="UniProtKB-KW"/>
</dbReference>
<name>A0A8J8AYP3_9GAMM</name>
<organism evidence="2">
    <name type="scientific">Coralloluteibacterium stylophorae</name>
    <dbReference type="NCBI Taxonomy" id="1776034"/>
    <lineage>
        <taxon>Bacteria</taxon>
        <taxon>Pseudomonadati</taxon>
        <taxon>Pseudomonadota</taxon>
        <taxon>Gammaproteobacteria</taxon>
        <taxon>Lysobacterales</taxon>
        <taxon>Lysobacteraceae</taxon>
        <taxon>Coralloluteibacterium</taxon>
    </lineage>
</organism>
<protein>
    <submittedName>
        <fullName evidence="2">ClpXP protease specificity-enhancing factor</fullName>
    </submittedName>
</protein>
<dbReference type="GO" id="GO:0005829">
    <property type="term" value="C:cytosol"/>
    <property type="evidence" value="ECO:0007669"/>
    <property type="project" value="TreeGrafter"/>
</dbReference>
<dbReference type="GO" id="GO:0008233">
    <property type="term" value="F:peptidase activity"/>
    <property type="evidence" value="ECO:0007669"/>
    <property type="project" value="UniProtKB-KW"/>
</dbReference>
<sequence>MTSNRPYLLRALYEWIVDNDMTPYLLVDATREGVQVPPSAIKDERVVLNIAPRAVGHLELGDAEVSFMARFGGVSQPVRAPVAAVVAIYAQETGQGMVLPEDANAAESAPVAEPADAALRRRPELAVASRSEEPDAADGDADAEGRDEDGDGDDTPPPRRGAHLRIVK</sequence>
<dbReference type="Gene3D" id="2.30.30.220">
    <property type="entry name" value="SspB-like"/>
    <property type="match status" value="1"/>
</dbReference>
<dbReference type="RefSeq" id="WP_211927555.1">
    <property type="nucleotide sequence ID" value="NZ_JAGQFT020000003.1"/>
</dbReference>
<evidence type="ECO:0000313" key="2">
    <source>
        <dbReference type="EMBL" id="MBR0563647.1"/>
    </source>
</evidence>
<evidence type="ECO:0000313" key="3">
    <source>
        <dbReference type="EMBL" id="MBS7456676.1"/>
    </source>
</evidence>
<keyword evidence="2" id="KW-0645">Protease</keyword>
<dbReference type="Proteomes" id="UP000675747">
    <property type="component" value="Unassembled WGS sequence"/>
</dbReference>
<dbReference type="EMBL" id="JAGQFT010000158">
    <property type="protein sequence ID" value="MBR0563647.1"/>
    <property type="molecule type" value="Genomic_DNA"/>
</dbReference>
<evidence type="ECO:0000256" key="1">
    <source>
        <dbReference type="SAM" id="MobiDB-lite"/>
    </source>
</evidence>
<dbReference type="SUPFAM" id="SSF101738">
    <property type="entry name" value="SspB-like"/>
    <property type="match status" value="1"/>
</dbReference>
<dbReference type="EMBL" id="JAGQFT020000003">
    <property type="protein sequence ID" value="MBS7456676.1"/>
    <property type="molecule type" value="Genomic_DNA"/>
</dbReference>
<dbReference type="PANTHER" id="PTHR37486">
    <property type="entry name" value="STRINGENT STARVATION PROTEIN B"/>
    <property type="match status" value="1"/>
</dbReference>
<dbReference type="Pfam" id="PF04386">
    <property type="entry name" value="SspB"/>
    <property type="match status" value="1"/>
</dbReference>
<proteinExistence type="predicted"/>
<dbReference type="AlphaFoldDB" id="A0A8J8AYP3"/>
<gene>
    <name evidence="3" type="ORF">KB893_005965</name>
    <name evidence="2" type="ORF">KB893_14150</name>
</gene>
<feature type="region of interest" description="Disordered" evidence="1">
    <location>
        <begin position="100"/>
        <end position="168"/>
    </location>
</feature>
<reference evidence="2" key="2">
    <citation type="submission" date="2021-04" db="EMBL/GenBank/DDBJ databases">
        <authorList>
            <person name="Karlyshev A.V."/>
        </authorList>
    </citation>
    <scope>NUCLEOTIDE SEQUENCE</scope>
    <source>
        <strain evidence="2">LMG 29479</strain>
    </source>
</reference>
<reference evidence="3 4" key="1">
    <citation type="journal article" date="2021" name="Microbiol. Resour. Announc.">
        <title>Draft Genome Sequence of Coralloluteibacterium stylophorae LMG 29479T.</title>
        <authorList>
            <person name="Karlyshev A.V."/>
            <person name="Kudryashova E.B."/>
            <person name="Ariskina E.V."/>
            <person name="Conroy A.P."/>
            <person name="Abidueva E.Y."/>
        </authorList>
    </citation>
    <scope>NUCLEOTIDE SEQUENCE [LARGE SCALE GENOMIC DNA]</scope>
    <source>
        <strain evidence="3 4">LMG 29479</strain>
    </source>
</reference>
<keyword evidence="4" id="KW-1185">Reference proteome</keyword>
<comment type="caution">
    <text evidence="2">The sequence shown here is derived from an EMBL/GenBank/DDBJ whole genome shotgun (WGS) entry which is preliminary data.</text>
</comment>
<dbReference type="InterPro" id="IPR007481">
    <property type="entry name" value="SspB"/>
</dbReference>
<dbReference type="NCBIfam" id="NF008769">
    <property type="entry name" value="PRK11798.2-5"/>
    <property type="match status" value="1"/>
</dbReference>
<dbReference type="GO" id="GO:0005840">
    <property type="term" value="C:ribosome"/>
    <property type="evidence" value="ECO:0007669"/>
    <property type="project" value="TreeGrafter"/>
</dbReference>
<evidence type="ECO:0000313" key="4">
    <source>
        <dbReference type="Proteomes" id="UP000675747"/>
    </source>
</evidence>
<accession>A0A8J8AYP3</accession>